<feature type="region of interest" description="Disordered" evidence="1">
    <location>
        <begin position="168"/>
        <end position="214"/>
    </location>
</feature>
<name>A0ABV6RKN8_9GAMM</name>
<evidence type="ECO:0000259" key="2">
    <source>
        <dbReference type="Pfam" id="PF16537"/>
    </source>
</evidence>
<evidence type="ECO:0000313" key="4">
    <source>
        <dbReference type="Proteomes" id="UP001589896"/>
    </source>
</evidence>
<proteinExistence type="predicted"/>
<evidence type="ECO:0000313" key="3">
    <source>
        <dbReference type="EMBL" id="MFC0677356.1"/>
    </source>
</evidence>
<feature type="domain" description="Type II secretion system protein GspB C-terminal" evidence="2">
    <location>
        <begin position="259"/>
        <end position="316"/>
    </location>
</feature>
<accession>A0ABV6RKN8</accession>
<comment type="caution">
    <text evidence="3">The sequence shown here is derived from an EMBL/GenBank/DDBJ whole genome shotgun (WGS) entry which is preliminary data.</text>
</comment>
<gene>
    <name evidence="3" type="ORF">ACFFGH_05750</name>
</gene>
<protein>
    <submittedName>
        <fullName evidence="3">General secretion pathway protein GspB</fullName>
    </submittedName>
</protein>
<sequence length="318" mass="32143">MSLILEALRKSEAERRRGAPPQLLDPPVTAVPAAGPAEARRWPRGAPAALAFAVMVVAGVSGYRIFAGADEPMLAGNEQAAAPEADGFVSAPTQARTEPPVLAPAAPAASAETAREIAVAAEPEPAQSPPALPAAVAAPAAAPDQAVRPAADAPAAVADRRVAAVDAPAPRVAAEPMRRPDPESRPVAAAVPPAPAPQRPLPAARPPSEAVAAASARSAAPAPIATAPAPIAVTSSAASAPSRGTQRLADLAPADRSALPPLRMSMHLWSPSATERFVILDGQRMSEGDRIGGAVVDEITAEGAVLAWQGRRLLVPVR</sequence>
<dbReference type="Proteomes" id="UP001589896">
    <property type="component" value="Unassembled WGS sequence"/>
</dbReference>
<organism evidence="3 4">
    <name type="scientific">Lysobacter korlensis</name>
    <dbReference type="NCBI Taxonomy" id="553636"/>
    <lineage>
        <taxon>Bacteria</taxon>
        <taxon>Pseudomonadati</taxon>
        <taxon>Pseudomonadota</taxon>
        <taxon>Gammaproteobacteria</taxon>
        <taxon>Lysobacterales</taxon>
        <taxon>Lysobacteraceae</taxon>
        <taxon>Lysobacter</taxon>
    </lineage>
</organism>
<evidence type="ECO:0000256" key="1">
    <source>
        <dbReference type="SAM" id="MobiDB-lite"/>
    </source>
</evidence>
<dbReference type="InterPro" id="IPR032389">
    <property type="entry name" value="GspB_C"/>
</dbReference>
<dbReference type="RefSeq" id="WP_386665729.1">
    <property type="nucleotide sequence ID" value="NZ_JBHLTG010000001.1"/>
</dbReference>
<reference evidence="3 4" key="1">
    <citation type="submission" date="2024-09" db="EMBL/GenBank/DDBJ databases">
        <authorList>
            <person name="Sun Q."/>
            <person name="Mori K."/>
        </authorList>
    </citation>
    <scope>NUCLEOTIDE SEQUENCE [LARGE SCALE GENOMIC DNA]</scope>
    <source>
        <strain evidence="3 4">KCTC 23076</strain>
    </source>
</reference>
<dbReference type="EMBL" id="JBHLTG010000001">
    <property type="protein sequence ID" value="MFC0677356.1"/>
    <property type="molecule type" value="Genomic_DNA"/>
</dbReference>
<keyword evidence="4" id="KW-1185">Reference proteome</keyword>
<dbReference type="Pfam" id="PF16537">
    <property type="entry name" value="T2SSB"/>
    <property type="match status" value="1"/>
</dbReference>
<feature type="compositionally biased region" description="Pro residues" evidence="1">
    <location>
        <begin position="192"/>
        <end position="205"/>
    </location>
</feature>